<organism evidence="4 5">
    <name type="scientific">Patiria miniata</name>
    <name type="common">Bat star</name>
    <name type="synonym">Asterina miniata</name>
    <dbReference type="NCBI Taxonomy" id="46514"/>
    <lineage>
        <taxon>Eukaryota</taxon>
        <taxon>Metazoa</taxon>
        <taxon>Echinodermata</taxon>
        <taxon>Eleutherozoa</taxon>
        <taxon>Asterozoa</taxon>
        <taxon>Asteroidea</taxon>
        <taxon>Valvatacea</taxon>
        <taxon>Valvatida</taxon>
        <taxon>Asterinidae</taxon>
        <taxon>Patiria</taxon>
    </lineage>
</organism>
<evidence type="ECO:0000313" key="4">
    <source>
        <dbReference type="EnsemblMetazoa" id="XP_038075009.1"/>
    </source>
</evidence>
<sequence>MSTASASDSPNSKVRYAEQLLRSSRKVSAEVGNRDVFLVPSNEESVSTTQAFHSYNVGLPSGMPSHNKVIMVVGATGAGKSTQINAMINYILGVKWEDNFRFKLVHEPGNGTQSQADSQTQNISSYTIHSNDHINVPYTLTIIDTPGFGHTKGIKRDKAIVEQIREFFSHPENHGVDHIDAVSFVVQASQARLTPTQQYIFDSILSIFGKDIEPNILLLITFSDGQTPKVLEAVKKAKLPFGKTFKFNNSALLASRGDGGISFDKMFWQMGYTSMKDFFDALDHLQPRSLTLTREVLEERIRLEIALEGIQPQIHLAGDYRGNCNVCPGKCSSGVHVKERFRYQWKTMRVKQTYADIQNRYLDAQGRKQDREAVIKGIEADLANAEDAVDELIQESHRCAQRLEQIALKPNPLGIEEYLDVLIETEKSVAAAHGCQKLALLLP</sequence>
<keyword evidence="1" id="KW-0547">Nucleotide-binding</keyword>
<dbReference type="RefSeq" id="XP_038075009.1">
    <property type="nucleotide sequence ID" value="XM_038219081.1"/>
</dbReference>
<dbReference type="OMA" id="GSHYREN"/>
<dbReference type="GO" id="GO:0005525">
    <property type="term" value="F:GTP binding"/>
    <property type="evidence" value="ECO:0007669"/>
    <property type="project" value="UniProtKB-KW"/>
</dbReference>
<keyword evidence="5" id="KW-1185">Reference proteome</keyword>
<dbReference type="AlphaFoldDB" id="A0A914BFZ2"/>
<dbReference type="Gene3D" id="3.40.50.300">
    <property type="entry name" value="P-loop containing nucleotide triphosphate hydrolases"/>
    <property type="match status" value="1"/>
</dbReference>
<protein>
    <recommendedName>
        <fullName evidence="3">Septin-type G domain-containing protein</fullName>
    </recommendedName>
</protein>
<reference evidence="4" key="1">
    <citation type="submission" date="2022-11" db="UniProtKB">
        <authorList>
            <consortium name="EnsemblMetazoa"/>
        </authorList>
    </citation>
    <scope>IDENTIFICATION</scope>
</reference>
<evidence type="ECO:0000313" key="5">
    <source>
        <dbReference type="Proteomes" id="UP000887568"/>
    </source>
</evidence>
<dbReference type="PANTHER" id="PTHR32046:SF14">
    <property type="match status" value="1"/>
</dbReference>
<dbReference type="SUPFAM" id="SSF52540">
    <property type="entry name" value="P-loop containing nucleoside triphosphate hydrolases"/>
    <property type="match status" value="1"/>
</dbReference>
<dbReference type="GeneID" id="119742860"/>
<dbReference type="InterPro" id="IPR027417">
    <property type="entry name" value="P-loop_NTPase"/>
</dbReference>
<dbReference type="Pfam" id="PF00735">
    <property type="entry name" value="Septin"/>
    <property type="match status" value="1"/>
</dbReference>
<keyword evidence="1" id="KW-0342">GTP-binding</keyword>
<dbReference type="OrthoDB" id="8954335at2759"/>
<evidence type="ECO:0000256" key="1">
    <source>
        <dbReference type="RuleBase" id="RU004560"/>
    </source>
</evidence>
<proteinExistence type="inferred from homology"/>
<dbReference type="EnsemblMetazoa" id="XM_038219081.1">
    <property type="protein sequence ID" value="XP_038075009.1"/>
    <property type="gene ID" value="LOC119742860"/>
</dbReference>
<comment type="similarity">
    <text evidence="1">Belongs to the TRAFAC class TrmE-Era-EngA-EngB-Septin-like GTPase superfamily. Septin GTPase family.</text>
</comment>
<feature type="domain" description="Septin-type G" evidence="3">
    <location>
        <begin position="70"/>
        <end position="166"/>
    </location>
</feature>
<feature type="coiled-coil region" evidence="2">
    <location>
        <begin position="368"/>
        <end position="402"/>
    </location>
</feature>
<dbReference type="Proteomes" id="UP000887568">
    <property type="component" value="Unplaced"/>
</dbReference>
<name>A0A914BFZ2_PATMI</name>
<accession>A0A914BFZ2</accession>
<evidence type="ECO:0000259" key="3">
    <source>
        <dbReference type="Pfam" id="PF00735"/>
    </source>
</evidence>
<dbReference type="InterPro" id="IPR030379">
    <property type="entry name" value="G_SEPTIN_dom"/>
</dbReference>
<keyword evidence="2" id="KW-0175">Coiled coil</keyword>
<dbReference type="PANTHER" id="PTHR32046">
    <property type="entry name" value="G DOMAIN-CONTAINING PROTEIN"/>
    <property type="match status" value="1"/>
</dbReference>
<evidence type="ECO:0000256" key="2">
    <source>
        <dbReference type="SAM" id="Coils"/>
    </source>
</evidence>